<evidence type="ECO:0000256" key="9">
    <source>
        <dbReference type="PIRSR" id="PIRSR603782-2"/>
    </source>
</evidence>
<dbReference type="Proteomes" id="UP000070544">
    <property type="component" value="Unassembled WGS sequence"/>
</dbReference>
<organism evidence="12 13">
    <name type="scientific">Gonapodya prolifera (strain JEL478)</name>
    <name type="common">Monoblepharis prolifera</name>
    <dbReference type="NCBI Taxonomy" id="1344416"/>
    <lineage>
        <taxon>Eukaryota</taxon>
        <taxon>Fungi</taxon>
        <taxon>Fungi incertae sedis</taxon>
        <taxon>Chytridiomycota</taxon>
        <taxon>Chytridiomycota incertae sedis</taxon>
        <taxon>Monoblepharidomycetes</taxon>
        <taxon>Monoblepharidales</taxon>
        <taxon>Gonapodyaceae</taxon>
        <taxon>Gonapodya</taxon>
    </lineage>
</organism>
<feature type="domain" description="Thioredoxin" evidence="11">
    <location>
        <begin position="43"/>
        <end position="214"/>
    </location>
</feature>
<dbReference type="STRING" id="1344416.A0A139ALX9"/>
<evidence type="ECO:0000256" key="3">
    <source>
        <dbReference type="ARBA" id="ARBA00022723"/>
    </source>
</evidence>
<feature type="binding site" evidence="8">
    <location>
        <position position="85"/>
    </location>
    <ligand>
        <name>Cu cation</name>
        <dbReference type="ChEBI" id="CHEBI:23378"/>
    </ligand>
</feature>
<keyword evidence="9" id="KW-1015">Disulfide bond</keyword>
<keyword evidence="4" id="KW-0999">Mitochondrion inner membrane</keyword>
<dbReference type="FunFam" id="3.40.30.10:FF:000013">
    <property type="entry name" value="Blast:Protein SCO1 homolog, mitochondrial"/>
    <property type="match status" value="1"/>
</dbReference>
<feature type="disulfide bond" description="Redox-active" evidence="9">
    <location>
        <begin position="81"/>
        <end position="85"/>
    </location>
</feature>
<evidence type="ECO:0000313" key="12">
    <source>
        <dbReference type="EMBL" id="KXS17771.1"/>
    </source>
</evidence>
<comment type="similarity">
    <text evidence="2">Belongs to the SCO1/2 family.</text>
</comment>
<keyword evidence="7 10" id="KW-0472">Membrane</keyword>
<keyword evidence="10" id="KW-0812">Transmembrane</keyword>
<dbReference type="InterPro" id="IPR013766">
    <property type="entry name" value="Thioredoxin_domain"/>
</dbReference>
<evidence type="ECO:0000256" key="5">
    <source>
        <dbReference type="ARBA" id="ARBA00023008"/>
    </source>
</evidence>
<dbReference type="EMBL" id="KQ965745">
    <property type="protein sequence ID" value="KXS17771.1"/>
    <property type="molecule type" value="Genomic_DNA"/>
</dbReference>
<keyword evidence="10" id="KW-1133">Transmembrane helix</keyword>
<evidence type="ECO:0000256" key="2">
    <source>
        <dbReference type="ARBA" id="ARBA00010996"/>
    </source>
</evidence>
<evidence type="ECO:0000256" key="6">
    <source>
        <dbReference type="ARBA" id="ARBA00023128"/>
    </source>
</evidence>
<evidence type="ECO:0000313" key="13">
    <source>
        <dbReference type="Proteomes" id="UP000070544"/>
    </source>
</evidence>
<evidence type="ECO:0000256" key="7">
    <source>
        <dbReference type="ARBA" id="ARBA00023136"/>
    </source>
</evidence>
<evidence type="ECO:0000259" key="11">
    <source>
        <dbReference type="PROSITE" id="PS51352"/>
    </source>
</evidence>
<keyword evidence="6" id="KW-0496">Mitochondrion</keyword>
<dbReference type="GO" id="GO:0005507">
    <property type="term" value="F:copper ion binding"/>
    <property type="evidence" value="ECO:0007669"/>
    <property type="project" value="InterPro"/>
</dbReference>
<evidence type="ECO:0000256" key="4">
    <source>
        <dbReference type="ARBA" id="ARBA00022792"/>
    </source>
</evidence>
<comment type="subcellular location">
    <subcellularLocation>
        <location evidence="1">Mitochondrion inner membrane</location>
    </subcellularLocation>
</comment>
<gene>
    <name evidence="12" type="ORF">M427DRAFT_96746</name>
</gene>
<protein>
    <submittedName>
        <fullName evidence="12">SCO1-SenC-domain-containing protein</fullName>
    </submittedName>
</protein>
<dbReference type="AlphaFoldDB" id="A0A139ALX9"/>
<sequence length="223" mass="25453">MTWASVFFFLITGAGLVYYFQYEKERVEKEKARLAVEQASSTAGKPLVGGPFSLVDHEGKPVTDLDYRGRWMLLYFGFTHCPDVCPEELEKMGKIIDSLGETEEPEVGDGIVPIFISCDPKRDSVEVVKAYVEEFHPRLVGLTGTYEQVKATARAYRLYFSAPPRALDDDETDYLVDHSIFFYLVNPDGQYARHYGKIDSKERIVEDIVKQARDFKARKKANK</sequence>
<dbReference type="OrthoDB" id="270009at2759"/>
<reference evidence="12 13" key="1">
    <citation type="journal article" date="2015" name="Genome Biol. Evol.">
        <title>Phylogenomic analyses indicate that early fungi evolved digesting cell walls of algal ancestors of land plants.</title>
        <authorList>
            <person name="Chang Y."/>
            <person name="Wang S."/>
            <person name="Sekimoto S."/>
            <person name="Aerts A.L."/>
            <person name="Choi C."/>
            <person name="Clum A."/>
            <person name="LaButti K.M."/>
            <person name="Lindquist E.A."/>
            <person name="Yee Ngan C."/>
            <person name="Ohm R.A."/>
            <person name="Salamov A.A."/>
            <person name="Grigoriev I.V."/>
            <person name="Spatafora J.W."/>
            <person name="Berbee M.L."/>
        </authorList>
    </citation>
    <scope>NUCLEOTIDE SEQUENCE [LARGE SCALE GENOMIC DNA]</scope>
    <source>
        <strain evidence="12 13">JEL478</strain>
    </source>
</reference>
<dbReference type="GO" id="GO:0033617">
    <property type="term" value="P:mitochondrial respiratory chain complex IV assembly"/>
    <property type="evidence" value="ECO:0007669"/>
    <property type="project" value="TreeGrafter"/>
</dbReference>
<dbReference type="InterPro" id="IPR017276">
    <property type="entry name" value="Synth_of_cyt-c-oxidase_Sco1/2"/>
</dbReference>
<dbReference type="OMA" id="FFGFTMC"/>
<feature type="binding site" evidence="8">
    <location>
        <position position="81"/>
    </location>
    <ligand>
        <name>Cu cation</name>
        <dbReference type="ChEBI" id="CHEBI:23378"/>
    </ligand>
</feature>
<dbReference type="CDD" id="cd02968">
    <property type="entry name" value="SCO"/>
    <property type="match status" value="1"/>
</dbReference>
<dbReference type="Gene3D" id="3.40.30.10">
    <property type="entry name" value="Glutaredoxin"/>
    <property type="match status" value="1"/>
</dbReference>
<dbReference type="InterPro" id="IPR003782">
    <property type="entry name" value="SCO1/SenC"/>
</dbReference>
<dbReference type="PANTHER" id="PTHR12151">
    <property type="entry name" value="ELECTRON TRANSPORT PROTIN SCO1/SENC FAMILY MEMBER"/>
    <property type="match status" value="1"/>
</dbReference>
<dbReference type="GO" id="GO:0006878">
    <property type="term" value="P:intracellular copper ion homeostasis"/>
    <property type="evidence" value="ECO:0007669"/>
    <property type="project" value="InterPro"/>
</dbReference>
<dbReference type="PROSITE" id="PS51352">
    <property type="entry name" value="THIOREDOXIN_2"/>
    <property type="match status" value="1"/>
</dbReference>
<evidence type="ECO:0000256" key="8">
    <source>
        <dbReference type="PIRSR" id="PIRSR037736-1"/>
    </source>
</evidence>
<name>A0A139ALX9_GONPJ</name>
<accession>A0A139ALX9</accession>
<dbReference type="InterPro" id="IPR036249">
    <property type="entry name" value="Thioredoxin-like_sf"/>
</dbReference>
<keyword evidence="3 8" id="KW-0479">Metal-binding</keyword>
<evidence type="ECO:0000256" key="1">
    <source>
        <dbReference type="ARBA" id="ARBA00004273"/>
    </source>
</evidence>
<dbReference type="Pfam" id="PF02630">
    <property type="entry name" value="SCO1-SenC"/>
    <property type="match status" value="1"/>
</dbReference>
<keyword evidence="13" id="KW-1185">Reference proteome</keyword>
<evidence type="ECO:0000256" key="10">
    <source>
        <dbReference type="SAM" id="Phobius"/>
    </source>
</evidence>
<keyword evidence="5 8" id="KW-0186">Copper</keyword>
<dbReference type="SUPFAM" id="SSF52833">
    <property type="entry name" value="Thioredoxin-like"/>
    <property type="match status" value="1"/>
</dbReference>
<feature type="transmembrane region" description="Helical" evidence="10">
    <location>
        <begin position="6"/>
        <end position="22"/>
    </location>
</feature>
<proteinExistence type="inferred from homology"/>
<dbReference type="GO" id="GO:0016531">
    <property type="term" value="F:copper chaperone activity"/>
    <property type="evidence" value="ECO:0007669"/>
    <property type="project" value="InterPro"/>
</dbReference>
<dbReference type="PIRSF" id="PIRSF037736">
    <property type="entry name" value="SCO1"/>
    <property type="match status" value="1"/>
</dbReference>
<dbReference type="GO" id="GO:0005743">
    <property type="term" value="C:mitochondrial inner membrane"/>
    <property type="evidence" value="ECO:0007669"/>
    <property type="project" value="UniProtKB-SubCell"/>
</dbReference>
<dbReference type="PANTHER" id="PTHR12151:SF5">
    <property type="entry name" value="AT19154P"/>
    <property type="match status" value="1"/>
</dbReference>
<feature type="binding site" evidence="8">
    <location>
        <position position="178"/>
    </location>
    <ligand>
        <name>Cu cation</name>
        <dbReference type="ChEBI" id="CHEBI:23378"/>
    </ligand>
</feature>